<dbReference type="PANTHER" id="PTHR33308:SF9">
    <property type="entry name" value="PEPTIDOGLYCAN HYDROLASE FLGJ"/>
    <property type="match status" value="1"/>
</dbReference>
<dbReference type="PANTHER" id="PTHR33308">
    <property type="entry name" value="PEPTIDOGLYCAN HYDROLASE FLGJ"/>
    <property type="match status" value="1"/>
</dbReference>
<feature type="region of interest" description="Disordered" evidence="3">
    <location>
        <begin position="83"/>
        <end position="126"/>
    </location>
</feature>
<dbReference type="Gene3D" id="4.10.80.30">
    <property type="entry name" value="DNA polymerase, domain 6"/>
    <property type="match status" value="1"/>
</dbReference>
<reference evidence="5 6" key="1">
    <citation type="submission" date="2020-07" db="EMBL/GenBank/DDBJ databases">
        <title>Description of Limosilactobacillus balticus sp. nov., Limosilactobacillus agrestis sp. nov., Limosilactobacillus albertensis sp. nov., Limosilactobacillus rudii sp. nov., Limosilactobacillus fastidiosus sp. nov., five novel Limosilactobacillus species isolated from the vertebrate gastrointestinal tract, and proposal of 6 subspecies of Limosilactobacillus reuteri adapted to the gastrointestinal tract of specific vertebrate hosts.</title>
        <authorList>
            <person name="Li F."/>
            <person name="Cheng C."/>
            <person name="Zheng J."/>
            <person name="Quevedo R.M."/>
            <person name="Li J."/>
            <person name="Roos S."/>
            <person name="Gaenzle M.G."/>
            <person name="Walter J."/>
        </authorList>
    </citation>
    <scope>NUCLEOTIDE SEQUENCE [LARGE SCALE GENOMIC DNA]</scope>
    <source>
        <strain evidence="5 6">BG-MG3-A</strain>
    </source>
</reference>
<dbReference type="EMBL" id="JACIVE010000016">
    <property type="protein sequence ID" value="MBB1094765.1"/>
    <property type="molecule type" value="Genomic_DNA"/>
</dbReference>
<dbReference type="RefSeq" id="WP_182577745.1">
    <property type="nucleotide sequence ID" value="NZ_JACIVE010000016.1"/>
</dbReference>
<evidence type="ECO:0000256" key="2">
    <source>
        <dbReference type="ARBA" id="ARBA00022801"/>
    </source>
</evidence>
<accession>A0A7W3UGZ4</accession>
<dbReference type="Proteomes" id="UP000534578">
    <property type="component" value="Unassembled WGS sequence"/>
</dbReference>
<dbReference type="InterPro" id="IPR051056">
    <property type="entry name" value="Glycosyl_Hydrolase_73"/>
</dbReference>
<dbReference type="Gene3D" id="1.10.530.10">
    <property type="match status" value="1"/>
</dbReference>
<evidence type="ECO:0000256" key="3">
    <source>
        <dbReference type="SAM" id="MobiDB-lite"/>
    </source>
</evidence>
<gene>
    <name evidence="5" type="ORF">H5R92_00820</name>
</gene>
<feature type="domain" description="Mannosyl-glycoprotein endo-beta-N-acetylglucosamidase-like" evidence="4">
    <location>
        <begin position="122"/>
        <end position="277"/>
    </location>
</feature>
<name>A0A7W3UGZ4_9LACO</name>
<dbReference type="Pfam" id="PF01832">
    <property type="entry name" value="Glucosaminidase"/>
    <property type="match status" value="1"/>
</dbReference>
<comment type="caution">
    <text evidence="5">The sequence shown here is derived from an EMBL/GenBank/DDBJ whole genome shotgun (WGS) entry which is preliminary data.</text>
</comment>
<feature type="compositionally biased region" description="Basic and acidic residues" evidence="3">
    <location>
        <begin position="88"/>
        <end position="97"/>
    </location>
</feature>
<evidence type="ECO:0000259" key="4">
    <source>
        <dbReference type="SMART" id="SM00047"/>
    </source>
</evidence>
<protein>
    <submittedName>
        <fullName evidence="5">Glucosaminidase domain-containing protein</fullName>
    </submittedName>
</protein>
<proteinExistence type="inferred from homology"/>
<sequence length="358" mass="40698">MKECFIVLNHRAITSALIVLTSLSGQPIKADAIQQAQFDANEDVKRAKPIDEEALVNHDEEYVDAYLTEYENAIQVRENDQNNALTGVKERPEHDKIQSSTEISAEQRRPLEENREDEQTYQPQQPSAVQAKFINRIAPAAQQIGWEHDLYPSIIIAQAALESDWGCSTLGKAPNNNLFGVKGYFACQTVAQSTTEYDEQGHKFQVVSNFRQYASEYEALRDYAQTLEAPLYQGVHRQNTKNYREATQALRGRYATDPEYDRKLNQLIDTYQLTKYDDQVSTSNEKANLLPMTDKKDESETLPIVDKHSVQARKSDINIPQYVPLLGGVGTAGMIEIFRRLLKKKKRVENNPLDKAVD</sequence>
<dbReference type="GO" id="GO:0004040">
    <property type="term" value="F:amidase activity"/>
    <property type="evidence" value="ECO:0007669"/>
    <property type="project" value="InterPro"/>
</dbReference>
<dbReference type="AlphaFoldDB" id="A0A7W3UGZ4"/>
<dbReference type="InterPro" id="IPR002901">
    <property type="entry name" value="MGlyc_endo_b_GlcNAc-like_dom"/>
</dbReference>
<evidence type="ECO:0000313" key="6">
    <source>
        <dbReference type="Proteomes" id="UP000534578"/>
    </source>
</evidence>
<evidence type="ECO:0000256" key="1">
    <source>
        <dbReference type="ARBA" id="ARBA00010266"/>
    </source>
</evidence>
<comment type="similarity">
    <text evidence="1">Belongs to the glycosyl hydrolase 73 family.</text>
</comment>
<keyword evidence="2" id="KW-0378">Hydrolase</keyword>
<evidence type="ECO:0000313" key="5">
    <source>
        <dbReference type="EMBL" id="MBB1094765.1"/>
    </source>
</evidence>
<organism evidence="5 6">
    <name type="scientific">Limosilactobacillus agrestis</name>
    <dbReference type="NCBI Taxonomy" id="2759748"/>
    <lineage>
        <taxon>Bacteria</taxon>
        <taxon>Bacillati</taxon>
        <taxon>Bacillota</taxon>
        <taxon>Bacilli</taxon>
        <taxon>Lactobacillales</taxon>
        <taxon>Lactobacillaceae</taxon>
        <taxon>Limosilactobacillus</taxon>
    </lineage>
</organism>
<dbReference type="SMART" id="SM00047">
    <property type="entry name" value="LYZ2"/>
    <property type="match status" value="1"/>
</dbReference>